<keyword evidence="11" id="KW-0961">Cell wall biogenesis/degradation</keyword>
<dbReference type="PANTHER" id="PTHR21581">
    <property type="entry name" value="D-ALANYL-D-ALANINE CARBOXYPEPTIDASE"/>
    <property type="match status" value="1"/>
</dbReference>
<comment type="similarity">
    <text evidence="3 13">Belongs to the peptidase S11 family.</text>
</comment>
<keyword evidence="17" id="KW-1185">Reference proteome</keyword>
<dbReference type="Pfam" id="PF07943">
    <property type="entry name" value="PBP5_C"/>
    <property type="match status" value="1"/>
</dbReference>
<gene>
    <name evidence="16" type="ORF">P2G67_10015</name>
</gene>
<evidence type="ECO:0000313" key="17">
    <source>
        <dbReference type="Proteomes" id="UP001215503"/>
    </source>
</evidence>
<evidence type="ECO:0000256" key="13">
    <source>
        <dbReference type="RuleBase" id="RU004016"/>
    </source>
</evidence>
<evidence type="ECO:0000256" key="14">
    <source>
        <dbReference type="SAM" id="SignalP"/>
    </source>
</evidence>
<accession>A0ABT5YNJ3</accession>
<dbReference type="GO" id="GO:0004180">
    <property type="term" value="F:carboxypeptidase activity"/>
    <property type="evidence" value="ECO:0007669"/>
    <property type="project" value="UniProtKB-KW"/>
</dbReference>
<dbReference type="RefSeq" id="WP_275822594.1">
    <property type="nucleotide sequence ID" value="NZ_JARHUD010000005.1"/>
</dbReference>
<feature type="domain" description="Peptidase S11 D-Ala-D-Ala carboxypeptidase A C-terminal" evidence="15">
    <location>
        <begin position="268"/>
        <end position="358"/>
    </location>
</feature>
<feature type="signal peptide" evidence="14">
    <location>
        <begin position="1"/>
        <end position="23"/>
    </location>
</feature>
<evidence type="ECO:0000256" key="8">
    <source>
        <dbReference type="ARBA" id="ARBA00022801"/>
    </source>
</evidence>
<feature type="chain" id="PRO_5046196557" description="serine-type D-Ala-D-Ala carboxypeptidase" evidence="14">
    <location>
        <begin position="24"/>
        <end position="377"/>
    </location>
</feature>
<keyword evidence="10" id="KW-0573">Peptidoglycan synthesis</keyword>
<dbReference type="Gene3D" id="3.40.710.10">
    <property type="entry name" value="DD-peptidase/beta-lactamase superfamily"/>
    <property type="match status" value="1"/>
</dbReference>
<keyword evidence="7 14" id="KW-0732">Signal</keyword>
<dbReference type="EMBL" id="JARHUD010000005">
    <property type="protein sequence ID" value="MDF2096310.1"/>
    <property type="molecule type" value="Genomic_DNA"/>
</dbReference>
<dbReference type="InterPro" id="IPR037167">
    <property type="entry name" value="Peptidase_S11_C_sf"/>
</dbReference>
<evidence type="ECO:0000259" key="15">
    <source>
        <dbReference type="SMART" id="SM00936"/>
    </source>
</evidence>
<dbReference type="InterPro" id="IPR015956">
    <property type="entry name" value="Peniciliin-bd_prot_C_sf"/>
</dbReference>
<dbReference type="Pfam" id="PF00768">
    <property type="entry name" value="Peptidase_S11"/>
    <property type="match status" value="1"/>
</dbReference>
<evidence type="ECO:0000256" key="4">
    <source>
        <dbReference type="ARBA" id="ARBA00012448"/>
    </source>
</evidence>
<dbReference type="PANTHER" id="PTHR21581:SF6">
    <property type="entry name" value="TRAFFICKING PROTEIN PARTICLE COMPLEX SUBUNIT 12"/>
    <property type="match status" value="1"/>
</dbReference>
<dbReference type="SUPFAM" id="SSF56601">
    <property type="entry name" value="beta-lactamase/transpeptidase-like"/>
    <property type="match status" value="1"/>
</dbReference>
<evidence type="ECO:0000256" key="5">
    <source>
        <dbReference type="ARBA" id="ARBA00022645"/>
    </source>
</evidence>
<dbReference type="InterPro" id="IPR018044">
    <property type="entry name" value="Peptidase_S11"/>
</dbReference>
<evidence type="ECO:0000256" key="3">
    <source>
        <dbReference type="ARBA" id="ARBA00007164"/>
    </source>
</evidence>
<keyword evidence="6" id="KW-0645">Protease</keyword>
<evidence type="ECO:0000256" key="2">
    <source>
        <dbReference type="ARBA" id="ARBA00004752"/>
    </source>
</evidence>
<dbReference type="EC" id="3.4.16.4" evidence="4"/>
<protein>
    <recommendedName>
        <fullName evidence="4">serine-type D-Ala-D-Ala carboxypeptidase</fullName>
        <ecNumber evidence="4">3.4.16.4</ecNumber>
    </recommendedName>
</protein>
<dbReference type="SMART" id="SM00936">
    <property type="entry name" value="PBP5_C"/>
    <property type="match status" value="1"/>
</dbReference>
<comment type="caution">
    <text evidence="16">The sequence shown here is derived from an EMBL/GenBank/DDBJ whole genome shotgun (WGS) entry which is preliminary data.</text>
</comment>
<organism evidence="16 17">
    <name type="scientific">Aquibaculum arenosum</name>
    <dbReference type="NCBI Taxonomy" id="3032591"/>
    <lineage>
        <taxon>Bacteria</taxon>
        <taxon>Pseudomonadati</taxon>
        <taxon>Pseudomonadota</taxon>
        <taxon>Alphaproteobacteria</taxon>
        <taxon>Rhodospirillales</taxon>
        <taxon>Rhodovibrionaceae</taxon>
        <taxon>Aquibaculum</taxon>
    </lineage>
</organism>
<keyword evidence="9" id="KW-0133">Cell shape</keyword>
<evidence type="ECO:0000256" key="12">
    <source>
        <dbReference type="ARBA" id="ARBA00034000"/>
    </source>
</evidence>
<evidence type="ECO:0000256" key="10">
    <source>
        <dbReference type="ARBA" id="ARBA00022984"/>
    </source>
</evidence>
<keyword evidence="5 16" id="KW-0121">Carboxypeptidase</keyword>
<comment type="pathway">
    <text evidence="2">Cell wall biogenesis; peptidoglycan biosynthesis.</text>
</comment>
<dbReference type="Proteomes" id="UP001215503">
    <property type="component" value="Unassembled WGS sequence"/>
</dbReference>
<dbReference type="InterPro" id="IPR012338">
    <property type="entry name" value="Beta-lactam/transpept-like"/>
</dbReference>
<name>A0ABT5YNJ3_9PROT</name>
<keyword evidence="8" id="KW-0378">Hydrolase</keyword>
<dbReference type="SUPFAM" id="SSF69189">
    <property type="entry name" value="Penicillin-binding protein associated domain"/>
    <property type="match status" value="1"/>
</dbReference>
<evidence type="ECO:0000256" key="11">
    <source>
        <dbReference type="ARBA" id="ARBA00023316"/>
    </source>
</evidence>
<sequence>MNVILRRLGMALLILFLAGPAYAQIDTAAREAYLVDATTGTVLLDKDGERAMPPASMSKIMTVYAVLDRIRQGRLSLEYTLPVSERAWRMGGSKMFVEIGDDIRVEDLLRGVIVQSGNDACVVLAEGLSGSEEAFANELNRLADDIGLRDSAFRNATGWPAEGHVMSARDLAHLAHRLITDFPDHYHYYSELEFTWNDIRQSNRNPLLYRNVGADGLKTGHTEEAGYGLTASAVQNDRRLILVVTGLESQRQRAEEAERLMRWGFREFENFELFEAGAMIEEADVWLGASSTVPLVAQNDVLVTMRHAAREEMTAKVVYDGPIAAPLQAGQQIATLRIEGPGIAGHEVPLVAGVDVPPAGYFQRIYQKARYLLLERQ</sequence>
<dbReference type="Gene3D" id="2.60.410.10">
    <property type="entry name" value="D-Ala-D-Ala carboxypeptidase, C-terminal domain"/>
    <property type="match status" value="1"/>
</dbReference>
<proteinExistence type="inferred from homology"/>
<evidence type="ECO:0000256" key="6">
    <source>
        <dbReference type="ARBA" id="ARBA00022670"/>
    </source>
</evidence>
<comment type="function">
    <text evidence="1">Removes C-terminal D-alanyl residues from sugar-peptide cell wall precursors.</text>
</comment>
<evidence type="ECO:0000313" key="16">
    <source>
        <dbReference type="EMBL" id="MDF2096310.1"/>
    </source>
</evidence>
<evidence type="ECO:0000256" key="7">
    <source>
        <dbReference type="ARBA" id="ARBA00022729"/>
    </source>
</evidence>
<evidence type="ECO:0000256" key="1">
    <source>
        <dbReference type="ARBA" id="ARBA00003217"/>
    </source>
</evidence>
<dbReference type="InterPro" id="IPR012907">
    <property type="entry name" value="Peptidase_S11_C"/>
</dbReference>
<dbReference type="PRINTS" id="PR00725">
    <property type="entry name" value="DADACBPTASE1"/>
</dbReference>
<reference evidence="16 17" key="1">
    <citation type="submission" date="2023-03" db="EMBL/GenBank/DDBJ databases">
        <title>Fodinicurvata sp. CAU 1616 isolated from sea sendiment.</title>
        <authorList>
            <person name="Kim W."/>
        </authorList>
    </citation>
    <scope>NUCLEOTIDE SEQUENCE [LARGE SCALE GENOMIC DNA]</scope>
    <source>
        <strain evidence="16 17">CAU 1616</strain>
    </source>
</reference>
<dbReference type="InterPro" id="IPR001967">
    <property type="entry name" value="Peptidase_S11_N"/>
</dbReference>
<comment type="catalytic activity">
    <reaction evidence="12">
        <text>Preferential cleavage: (Ac)2-L-Lys-D-Ala-|-D-Ala. Also transpeptidation of peptidyl-alanyl moieties that are N-acyl substituents of D-alanine.</text>
        <dbReference type="EC" id="3.4.16.4"/>
    </reaction>
</comment>
<evidence type="ECO:0000256" key="9">
    <source>
        <dbReference type="ARBA" id="ARBA00022960"/>
    </source>
</evidence>